<dbReference type="InterPro" id="IPR005162">
    <property type="entry name" value="Retrotrans_gag_dom"/>
</dbReference>
<dbReference type="SUPFAM" id="SSF56672">
    <property type="entry name" value="DNA/RNA polymerases"/>
    <property type="match status" value="1"/>
</dbReference>
<dbReference type="Pfam" id="PF24626">
    <property type="entry name" value="SH3_Tf2-1"/>
    <property type="match status" value="1"/>
</dbReference>
<keyword evidence="3" id="KW-0540">Nuclease</keyword>
<dbReference type="PANTHER" id="PTHR35046:SF9">
    <property type="entry name" value="RNA-DIRECTED DNA POLYMERASE"/>
    <property type="match status" value="1"/>
</dbReference>
<keyword evidence="5" id="KW-0378">Hydrolase</keyword>
<evidence type="ECO:0000256" key="8">
    <source>
        <dbReference type="SAM" id="MobiDB-lite"/>
    </source>
</evidence>
<evidence type="ECO:0000313" key="10">
    <source>
        <dbReference type="EMBL" id="SPC78417.1"/>
    </source>
</evidence>
<dbReference type="Gene3D" id="4.10.60.10">
    <property type="entry name" value="Zinc finger, CCHC-type"/>
    <property type="match status" value="1"/>
</dbReference>
<dbReference type="InterPro" id="IPR001878">
    <property type="entry name" value="Znf_CCHC"/>
</dbReference>
<dbReference type="GO" id="GO:0003964">
    <property type="term" value="F:RNA-directed DNA polymerase activity"/>
    <property type="evidence" value="ECO:0007669"/>
    <property type="project" value="UniProtKB-KW"/>
</dbReference>
<keyword evidence="7" id="KW-0479">Metal-binding</keyword>
<feature type="region of interest" description="Disordered" evidence="8">
    <location>
        <begin position="1408"/>
        <end position="1429"/>
    </location>
</feature>
<dbReference type="Pfam" id="PF17917">
    <property type="entry name" value="RT_RNaseH"/>
    <property type="match status" value="1"/>
</dbReference>
<dbReference type="InterPro" id="IPR021109">
    <property type="entry name" value="Peptidase_aspartic_dom_sf"/>
</dbReference>
<dbReference type="GO" id="GO:0008270">
    <property type="term" value="F:zinc ion binding"/>
    <property type="evidence" value="ECO:0007669"/>
    <property type="project" value="UniProtKB-KW"/>
</dbReference>
<evidence type="ECO:0000256" key="4">
    <source>
        <dbReference type="ARBA" id="ARBA00022759"/>
    </source>
</evidence>
<evidence type="ECO:0000256" key="1">
    <source>
        <dbReference type="ARBA" id="ARBA00022679"/>
    </source>
</evidence>
<dbReference type="CDD" id="cd09274">
    <property type="entry name" value="RNase_HI_RT_Ty3"/>
    <property type="match status" value="1"/>
</dbReference>
<keyword evidence="7" id="KW-0863">Zinc-finger</keyword>
<evidence type="ECO:0000256" key="2">
    <source>
        <dbReference type="ARBA" id="ARBA00022695"/>
    </source>
</evidence>
<sequence length="1465" mass="168812">MDDVRSFAASTSIVEDLPQPVEGNMQDTLESVLRNSVIEPRVIGTKLIMMSHRSDSSLKGKADNSSFVLQAMQQQFERLNFVLGEVRDRMNHQEAAIKNLQGGRDRRRREPRVENEYENEGDGEDEEDLTSEVGSGRHRRVRCERGLEGNLGGRDGVDRNLGSIKMKIPSFQGRTDPEDQLVTNRRRNYERPVETWGELKALMRRRFVPSHYYRDLYQKLQNLTQGSRSVEDYHKEIEVVMIRANIEDMVHMAMKVERQLKRKGTARYTSVSSTTWKSKWDRNDPAEAKRKTEPPKRKDEGTSNKPKVESQPSRNRDIKCFKCLGLGHIASQCPNRRVMIMRDNGEVITESEDDSDGVPELVDASDDDRVVYPVTGESLVARCALNTHIKVDDAEQQREYIFHTRCHINNKICSMIIDGGSCTNVASTTLVEKLNLPTLKHSKPYKLLWLNDCGEVRVDRQVLVTFSIGKYLDNVLYDVMPMHAGYILLGRPWQYDRRVTHDGFKNMYSFVKGGKTIKLAPLTPSQEFEDVFPEEMLNELPPIRSIKHQIDFVPGAAIPNRPAYRSIEVDEEKVKAIKEWPTPKSITEGADQENAFATIKERLCSASVLALPDFNKTFEIECDAPGIGIGAVLMQDRRPIVFFSEKLSGASLKYPTYDKKLYALVRALETWQHYLWPREFVIHTDHESLKHLKGQGKLNQRHVRWLEYIETFSYVIRYKQGKENIVVDALSRRYVLLIFMSAKMLGFEYVKDMYADDADFSDVYEACDKTAFDLISLPADGRSSLDGQKKAELVKSLRERVWLQIAQKNEKVAAQANKGRRRVIFELGDWVWVHMRKERFPTHRRTKLHARGDGPFQILEKINDNAYKVDLPGEYNVSATFNVSDLSPFDVGNSIPAGSYQRVDDEVTEFYKNYAYSKGFATMIRNLRKNKGFTKTSYINLKCNREGIYSSSVDDASKKRSTIKNLCETGIKASMDSTARKWRILGFIENHNHDLSPSKSKHFAAFRHISTNTRRRLLINDNVGVRVNSSIKSSIVEAGGYENVNYNQKDVRNFLNKERRLKCREGDGQALHNYFVRMQGKNSNFYHALDLNDELRVRNVFWVDARSRAAYESFHDVIIFDTTYLTNKLLLGEDTDSFVWLAGLEAYQVIKYYLLKAVYQSMTVEEFEELWNHTITSHHLEENEWLANLYKERERWVLAFLNSNFFTRMSSTQLLESMNAFFDGYLHSFTTLKVFVEQFENAMRNKVENEILSDFECFKGKLECSSSSPMEKQIQEACTHEIFKRVRIEFSGKQGCIVKEVVRGGKEVKYKIQDEVVTMRHALFVLFQKSVTVLPDRYEKLHRLAVSVLEIGAESVENFNVLEKLLIDLKDNFPHSCNKQSLSQRKNNVGATSDVVRTEVVRSPMVVQRKGRPRTKWQNSSMEEAVSKPKKKRNTALLGILLNLHQLLGLKVVLMETALCHDPNP</sequence>
<feature type="region of interest" description="Disordered" evidence="8">
    <location>
        <begin position="97"/>
        <end position="140"/>
    </location>
</feature>
<dbReference type="InterPro" id="IPR056924">
    <property type="entry name" value="SH3_Tf2-1"/>
</dbReference>
<dbReference type="GO" id="GO:0016787">
    <property type="term" value="F:hydrolase activity"/>
    <property type="evidence" value="ECO:0007669"/>
    <property type="project" value="UniProtKB-KW"/>
</dbReference>
<dbReference type="Pfam" id="PF03732">
    <property type="entry name" value="Retrotrans_gag"/>
    <property type="match status" value="1"/>
</dbReference>
<dbReference type="Pfam" id="PF03101">
    <property type="entry name" value="FAR1"/>
    <property type="match status" value="1"/>
</dbReference>
<keyword evidence="4" id="KW-0255">Endonuclease</keyword>
<evidence type="ECO:0000256" key="6">
    <source>
        <dbReference type="ARBA" id="ARBA00022918"/>
    </source>
</evidence>
<evidence type="ECO:0000256" key="7">
    <source>
        <dbReference type="PROSITE-ProRule" id="PRU00047"/>
    </source>
</evidence>
<dbReference type="PANTHER" id="PTHR35046">
    <property type="entry name" value="ZINC KNUCKLE (CCHC-TYPE) FAMILY PROTEIN"/>
    <property type="match status" value="1"/>
</dbReference>
<dbReference type="EMBL" id="OIVN01000331">
    <property type="protein sequence ID" value="SPC78417.1"/>
    <property type="molecule type" value="Genomic_DNA"/>
</dbReference>
<feature type="compositionally biased region" description="Basic and acidic residues" evidence="8">
    <location>
        <begin position="278"/>
        <end position="313"/>
    </location>
</feature>
<dbReference type="InterPro" id="IPR036875">
    <property type="entry name" value="Znf_CCHC_sf"/>
</dbReference>
<keyword evidence="1" id="KW-0808">Transferase</keyword>
<feature type="region of interest" description="Disordered" evidence="8">
    <location>
        <begin position="261"/>
        <end position="313"/>
    </location>
</feature>
<dbReference type="GO" id="GO:0003676">
    <property type="term" value="F:nucleic acid binding"/>
    <property type="evidence" value="ECO:0007669"/>
    <property type="project" value="InterPro"/>
</dbReference>
<dbReference type="GO" id="GO:0004519">
    <property type="term" value="F:endonuclease activity"/>
    <property type="evidence" value="ECO:0007669"/>
    <property type="project" value="UniProtKB-KW"/>
</dbReference>
<dbReference type="SUPFAM" id="SSF57756">
    <property type="entry name" value="Retrovirus zinc finger-like domains"/>
    <property type="match status" value="1"/>
</dbReference>
<feature type="domain" description="CCHC-type" evidence="9">
    <location>
        <begin position="319"/>
        <end position="335"/>
    </location>
</feature>
<evidence type="ECO:0000256" key="5">
    <source>
        <dbReference type="ARBA" id="ARBA00022801"/>
    </source>
</evidence>
<feature type="compositionally biased region" description="Acidic residues" evidence="8">
    <location>
        <begin position="116"/>
        <end position="130"/>
    </location>
</feature>
<keyword evidence="6" id="KW-0695">RNA-directed DNA polymerase</keyword>
<keyword evidence="2" id="KW-0548">Nucleotidyltransferase</keyword>
<reference evidence="10" key="1">
    <citation type="submission" date="2018-02" db="EMBL/GenBank/DDBJ databases">
        <authorList>
            <person name="Cohen D.B."/>
            <person name="Kent A.D."/>
        </authorList>
    </citation>
    <scope>NUCLEOTIDE SEQUENCE</scope>
</reference>
<accession>A0A2N9EHK6</accession>
<dbReference type="SMART" id="SM00343">
    <property type="entry name" value="ZnF_C2HC"/>
    <property type="match status" value="1"/>
</dbReference>
<proteinExistence type="predicted"/>
<dbReference type="PROSITE" id="PS50158">
    <property type="entry name" value="ZF_CCHC"/>
    <property type="match status" value="1"/>
</dbReference>
<dbReference type="InterPro" id="IPR041373">
    <property type="entry name" value="RT_RNaseH"/>
</dbReference>
<organism evidence="10">
    <name type="scientific">Fagus sylvatica</name>
    <name type="common">Beechnut</name>
    <dbReference type="NCBI Taxonomy" id="28930"/>
    <lineage>
        <taxon>Eukaryota</taxon>
        <taxon>Viridiplantae</taxon>
        <taxon>Streptophyta</taxon>
        <taxon>Embryophyta</taxon>
        <taxon>Tracheophyta</taxon>
        <taxon>Spermatophyta</taxon>
        <taxon>Magnoliopsida</taxon>
        <taxon>eudicotyledons</taxon>
        <taxon>Gunneridae</taxon>
        <taxon>Pentapetalae</taxon>
        <taxon>rosids</taxon>
        <taxon>fabids</taxon>
        <taxon>Fagales</taxon>
        <taxon>Fagaceae</taxon>
        <taxon>Fagus</taxon>
    </lineage>
</organism>
<dbReference type="InterPro" id="IPR004330">
    <property type="entry name" value="FAR1_DNA_bnd_dom"/>
</dbReference>
<dbReference type="CDD" id="cd00303">
    <property type="entry name" value="retropepsin_like"/>
    <property type="match status" value="1"/>
</dbReference>
<evidence type="ECO:0000259" key="9">
    <source>
        <dbReference type="PROSITE" id="PS50158"/>
    </source>
</evidence>
<keyword evidence="7" id="KW-0862">Zinc</keyword>
<gene>
    <name evidence="10" type="ORF">FSB_LOCUS6299</name>
</gene>
<dbReference type="InterPro" id="IPR043502">
    <property type="entry name" value="DNA/RNA_pol_sf"/>
</dbReference>
<name>A0A2N9EHK6_FAGSY</name>
<protein>
    <recommendedName>
        <fullName evidence="9">CCHC-type domain-containing protein</fullName>
    </recommendedName>
</protein>
<dbReference type="Gene3D" id="2.40.70.10">
    <property type="entry name" value="Acid Proteases"/>
    <property type="match status" value="1"/>
</dbReference>
<evidence type="ECO:0000256" key="3">
    <source>
        <dbReference type="ARBA" id="ARBA00022722"/>
    </source>
</evidence>